<dbReference type="KEGG" id="tgr:Tgr7_2036"/>
<keyword evidence="2" id="KW-1185">Reference proteome</keyword>
<organism evidence="1 2">
    <name type="scientific">Thioalkalivibrio sulfidiphilus (strain HL-EbGR7)</name>
    <dbReference type="NCBI Taxonomy" id="396588"/>
    <lineage>
        <taxon>Bacteria</taxon>
        <taxon>Pseudomonadati</taxon>
        <taxon>Pseudomonadota</taxon>
        <taxon>Gammaproteobacteria</taxon>
        <taxon>Chromatiales</taxon>
        <taxon>Ectothiorhodospiraceae</taxon>
        <taxon>Thioalkalivibrio</taxon>
    </lineage>
</organism>
<evidence type="ECO:0000313" key="1">
    <source>
        <dbReference type="EMBL" id="ACL73116.1"/>
    </source>
</evidence>
<gene>
    <name evidence="1" type="ordered locus">Tgr7_2036</name>
</gene>
<name>B8GTM2_THISH</name>
<proteinExistence type="predicted"/>
<dbReference type="EMBL" id="CP001339">
    <property type="protein sequence ID" value="ACL73116.1"/>
    <property type="molecule type" value="Genomic_DNA"/>
</dbReference>
<dbReference type="Proteomes" id="UP000002383">
    <property type="component" value="Chromosome"/>
</dbReference>
<dbReference type="HOGENOM" id="CLU_3031036_0_0_6"/>
<evidence type="ECO:0000313" key="2">
    <source>
        <dbReference type="Proteomes" id="UP000002383"/>
    </source>
</evidence>
<dbReference type="STRING" id="396588.Tgr7_2036"/>
<dbReference type="AlphaFoldDB" id="B8GTM2"/>
<sequence length="55" mass="6304">MIDLCQYCGHYGYLRPLGRVYLCGQCHRRHACTDAPGTHQALQETQDSKVRPEAR</sequence>
<accession>B8GTM2</accession>
<protein>
    <submittedName>
        <fullName evidence="1">Uncharacterized protein</fullName>
    </submittedName>
</protein>
<reference evidence="1 2" key="1">
    <citation type="journal article" date="2011" name="Stand. Genomic Sci.">
        <title>Complete genome sequence of 'Thioalkalivibrio sulfidophilus' HL-EbGr7.</title>
        <authorList>
            <person name="Muyzer G."/>
            <person name="Sorokin D.Y."/>
            <person name="Mavromatis K."/>
            <person name="Lapidus A."/>
            <person name="Clum A."/>
            <person name="Ivanova N."/>
            <person name="Pati A."/>
            <person name="d'Haeseleer P."/>
            <person name="Woyke T."/>
            <person name="Kyrpides N.C."/>
        </authorList>
    </citation>
    <scope>NUCLEOTIDE SEQUENCE [LARGE SCALE GENOMIC DNA]</scope>
    <source>
        <strain evidence="1 2">HL-EbGR7</strain>
    </source>
</reference>